<sequence length="248" mass="28530">MLQDFTIKQRHIPTINSIQGVLKGNALVSLTFQKIFSGMLQRTYKGSYSDLYPDSDDSSEDQIENSKNTWSCKFVAAGGLQQLIEIFNSGILEPKEHESWTVWQLDCLACLLKLICQFAVDPTDLDLAYHDVHDQYSLVLKVHDQYSLVLKVNDQYSLDLKVHDQYSLVLKLHDQYSLFLKAHDQYSLVLKAHDQYFLVLKAHDQYSLVLKAYDQYFVVLKVHDQYSLVLKALDQSEEPSAADLSFIL</sequence>
<evidence type="ECO:0000313" key="1">
    <source>
        <dbReference type="EMBL" id="CAJ0933401.1"/>
    </source>
</evidence>
<dbReference type="EMBL" id="CAUEEQ010009439">
    <property type="protein sequence ID" value="CAJ0933401.1"/>
    <property type="molecule type" value="Genomic_DNA"/>
</dbReference>
<gene>
    <name evidence="1" type="ORF">RIMI_LOCUS5505661</name>
</gene>
<accession>A0ABN9LAH0</accession>
<comment type="caution">
    <text evidence="1">The sequence shown here is derived from an EMBL/GenBank/DDBJ whole genome shotgun (WGS) entry which is preliminary data.</text>
</comment>
<name>A0ABN9LAH0_9NEOB</name>
<protein>
    <submittedName>
        <fullName evidence="1">Uncharacterized protein</fullName>
    </submittedName>
</protein>
<evidence type="ECO:0000313" key="2">
    <source>
        <dbReference type="Proteomes" id="UP001176940"/>
    </source>
</evidence>
<proteinExistence type="predicted"/>
<dbReference type="Proteomes" id="UP001176940">
    <property type="component" value="Unassembled WGS sequence"/>
</dbReference>
<reference evidence="1" key="1">
    <citation type="submission" date="2023-07" db="EMBL/GenBank/DDBJ databases">
        <authorList>
            <person name="Stuckert A."/>
        </authorList>
    </citation>
    <scope>NUCLEOTIDE SEQUENCE</scope>
</reference>
<keyword evidence="2" id="KW-1185">Reference proteome</keyword>
<organism evidence="1 2">
    <name type="scientific">Ranitomeya imitator</name>
    <name type="common">mimic poison frog</name>
    <dbReference type="NCBI Taxonomy" id="111125"/>
    <lineage>
        <taxon>Eukaryota</taxon>
        <taxon>Metazoa</taxon>
        <taxon>Chordata</taxon>
        <taxon>Craniata</taxon>
        <taxon>Vertebrata</taxon>
        <taxon>Euteleostomi</taxon>
        <taxon>Amphibia</taxon>
        <taxon>Batrachia</taxon>
        <taxon>Anura</taxon>
        <taxon>Neobatrachia</taxon>
        <taxon>Hyloidea</taxon>
        <taxon>Dendrobatidae</taxon>
        <taxon>Dendrobatinae</taxon>
        <taxon>Ranitomeya</taxon>
    </lineage>
</organism>